<dbReference type="GO" id="GO:0009245">
    <property type="term" value="P:lipid A biosynthetic process"/>
    <property type="evidence" value="ECO:0007669"/>
    <property type="project" value="UniProtKB-UniRule"/>
</dbReference>
<dbReference type="PIRSF" id="PIRSF000456">
    <property type="entry name" value="UDP-GlcNAc_acltr"/>
    <property type="match status" value="1"/>
</dbReference>
<dbReference type="UniPathway" id="UPA00359">
    <property type="reaction ID" value="UER00477"/>
</dbReference>
<dbReference type="InterPro" id="IPR001451">
    <property type="entry name" value="Hexapep"/>
</dbReference>
<dbReference type="HAMAP" id="MF_00387">
    <property type="entry name" value="LpxA"/>
    <property type="match status" value="1"/>
</dbReference>
<dbReference type="InterPro" id="IPR010137">
    <property type="entry name" value="Lipid_A_LpxA"/>
</dbReference>
<dbReference type="InterPro" id="IPR011004">
    <property type="entry name" value="Trimer_LpxA-like_sf"/>
</dbReference>
<sequence>MSLIHPTAIVDPKAQLDASVEVGAYSVIGPNVKIGARTKIGPHVVVEGHTTIGVDNTIFQFASIGAAPQDKKYAGEPTQLSIGDRNTIREFVTINLGTTQDANITRLGSDNWIMAYVHIAHDCQLGNNIILANNATLAGHVHLEDWVFLGGFTSVHQFCRIGEHAMTAFTAAVSQDIPPFVTAAGNRAVPAGINSEGLKRRGFSSEQIMAIKRGYKTIYRSGLPLEEAKAALLLEENNSPDAAPYLRQLREFIAASPRGIIR</sequence>
<dbReference type="PANTHER" id="PTHR43480">
    <property type="entry name" value="ACYL-[ACYL-CARRIER-PROTEIN]--UDP-N-ACETYLGLUCOSAMINE O-ACYLTRANSFERASE"/>
    <property type="match status" value="1"/>
</dbReference>
<accession>A0A4R6G6R8</accession>
<dbReference type="Gene3D" id="2.160.10.10">
    <property type="entry name" value="Hexapeptide repeat proteins"/>
    <property type="match status" value="1"/>
</dbReference>
<dbReference type="CDD" id="cd03351">
    <property type="entry name" value="LbH_UDP-GlcNAc_AT"/>
    <property type="match status" value="1"/>
</dbReference>
<reference evidence="9 10" key="1">
    <citation type="submission" date="2019-03" db="EMBL/GenBank/DDBJ databases">
        <title>Genomic Encyclopedia of Type Strains, Phase IV (KMG-IV): sequencing the most valuable type-strain genomes for metagenomic binning, comparative biology and taxonomic classification.</title>
        <authorList>
            <person name="Goeker M."/>
        </authorList>
    </citation>
    <scope>NUCLEOTIDE SEQUENCE [LARGE SCALE GENOMIC DNA]</scope>
    <source>
        <strain evidence="9 10">DSM 18555</strain>
    </source>
</reference>
<comment type="caution">
    <text evidence="9">The sequence shown here is derived from an EMBL/GenBank/DDBJ whole genome shotgun (WGS) entry which is preliminary data.</text>
</comment>
<evidence type="ECO:0000256" key="6">
    <source>
        <dbReference type="ARBA" id="ARBA00023315"/>
    </source>
</evidence>
<dbReference type="GO" id="GO:0016020">
    <property type="term" value="C:membrane"/>
    <property type="evidence" value="ECO:0007669"/>
    <property type="project" value="GOC"/>
</dbReference>
<gene>
    <name evidence="7" type="primary">lpxA</name>
    <name evidence="9" type="ORF">EV677_2273</name>
</gene>
<keyword evidence="1 7" id="KW-0444">Lipid biosynthesis</keyword>
<dbReference type="Pfam" id="PF13720">
    <property type="entry name" value="Acetyltransf_11"/>
    <property type="match status" value="1"/>
</dbReference>
<dbReference type="NCBIfam" id="TIGR01852">
    <property type="entry name" value="lipid_A_lpxA"/>
    <property type="match status" value="1"/>
</dbReference>
<proteinExistence type="inferred from homology"/>
<evidence type="ECO:0000313" key="9">
    <source>
        <dbReference type="EMBL" id="TDN90197.1"/>
    </source>
</evidence>
<keyword evidence="2 7" id="KW-0441">Lipid A biosynthesis</keyword>
<dbReference type="AlphaFoldDB" id="A0A4R6G6R8"/>
<evidence type="ECO:0000313" key="10">
    <source>
        <dbReference type="Proteomes" id="UP000294737"/>
    </source>
</evidence>
<dbReference type="EC" id="2.3.1.129" evidence="7"/>
<dbReference type="Proteomes" id="UP000294737">
    <property type="component" value="Unassembled WGS sequence"/>
</dbReference>
<comment type="pathway">
    <text evidence="7">Glycolipid biosynthesis; lipid IV(A) biosynthesis; lipid IV(A) from (3R)-3-hydroxytetradecanoyl-[acyl-carrier-protein] and UDP-N-acetyl-alpha-D-glucosamine: step 1/6.</text>
</comment>
<evidence type="ECO:0000256" key="2">
    <source>
        <dbReference type="ARBA" id="ARBA00022556"/>
    </source>
</evidence>
<evidence type="ECO:0000256" key="4">
    <source>
        <dbReference type="ARBA" id="ARBA00022737"/>
    </source>
</evidence>
<dbReference type="SUPFAM" id="SSF51161">
    <property type="entry name" value="Trimeric LpxA-like enzymes"/>
    <property type="match status" value="1"/>
</dbReference>
<dbReference type="RefSeq" id="WP_112992252.1">
    <property type="nucleotide sequence ID" value="NZ_PTLZ01000002.1"/>
</dbReference>
<comment type="catalytic activity">
    <reaction evidence="7">
        <text>a (3R)-hydroxyacyl-[ACP] + UDP-N-acetyl-alpha-D-glucosamine = a UDP-3-O-[(3R)-3-hydroxyacyl]-N-acetyl-alpha-D-glucosamine + holo-[ACP]</text>
        <dbReference type="Rhea" id="RHEA:67812"/>
        <dbReference type="Rhea" id="RHEA-COMP:9685"/>
        <dbReference type="Rhea" id="RHEA-COMP:9945"/>
        <dbReference type="ChEBI" id="CHEBI:57705"/>
        <dbReference type="ChEBI" id="CHEBI:64479"/>
        <dbReference type="ChEBI" id="CHEBI:78827"/>
        <dbReference type="ChEBI" id="CHEBI:173225"/>
        <dbReference type="EC" id="2.3.1.129"/>
    </reaction>
</comment>
<dbReference type="GO" id="GO:0008780">
    <property type="term" value="F:acyl-[acyl-carrier-protein]-UDP-N-acetylglucosamine O-acyltransferase activity"/>
    <property type="evidence" value="ECO:0007669"/>
    <property type="project" value="UniProtKB-UniRule"/>
</dbReference>
<comment type="subcellular location">
    <subcellularLocation>
        <location evidence="7">Cytoplasm</location>
    </subcellularLocation>
</comment>
<name>A0A4R6G6R8_9BURK</name>
<evidence type="ECO:0000259" key="8">
    <source>
        <dbReference type="Pfam" id="PF13720"/>
    </source>
</evidence>
<dbReference type="EMBL" id="SNWF01000005">
    <property type="protein sequence ID" value="TDN90197.1"/>
    <property type="molecule type" value="Genomic_DNA"/>
</dbReference>
<comment type="function">
    <text evidence="7">Involved in the biosynthesis of lipid A, a phosphorylated glycolipid that anchors the lipopolysaccharide to the outer membrane of the cell.</text>
</comment>
<comment type="similarity">
    <text evidence="7">Belongs to the transferase hexapeptide repeat family. LpxA subfamily.</text>
</comment>
<dbReference type="Pfam" id="PF00132">
    <property type="entry name" value="Hexapep"/>
    <property type="match status" value="1"/>
</dbReference>
<keyword evidence="4 7" id="KW-0677">Repeat</keyword>
<feature type="domain" description="UDP N-acetylglucosamine O-acyltransferase C-terminal" evidence="8">
    <location>
        <begin position="176"/>
        <end position="261"/>
    </location>
</feature>
<dbReference type="InterPro" id="IPR029098">
    <property type="entry name" value="Acetyltransf_C"/>
</dbReference>
<evidence type="ECO:0000256" key="3">
    <source>
        <dbReference type="ARBA" id="ARBA00022679"/>
    </source>
</evidence>
<keyword evidence="7" id="KW-0963">Cytoplasm</keyword>
<dbReference type="NCBIfam" id="NF003657">
    <property type="entry name" value="PRK05289.1"/>
    <property type="match status" value="1"/>
</dbReference>
<keyword evidence="5 7" id="KW-0443">Lipid metabolism</keyword>
<organism evidence="9 10">
    <name type="scientific">Herminiimonas fonticola</name>
    <dbReference type="NCBI Taxonomy" id="303380"/>
    <lineage>
        <taxon>Bacteria</taxon>
        <taxon>Pseudomonadati</taxon>
        <taxon>Pseudomonadota</taxon>
        <taxon>Betaproteobacteria</taxon>
        <taxon>Burkholderiales</taxon>
        <taxon>Oxalobacteraceae</taxon>
        <taxon>Herminiimonas</taxon>
    </lineage>
</organism>
<evidence type="ECO:0000256" key="5">
    <source>
        <dbReference type="ARBA" id="ARBA00023098"/>
    </source>
</evidence>
<dbReference type="GO" id="GO:0005737">
    <property type="term" value="C:cytoplasm"/>
    <property type="evidence" value="ECO:0007669"/>
    <property type="project" value="UniProtKB-SubCell"/>
</dbReference>
<keyword evidence="6 7" id="KW-0012">Acyltransferase</keyword>
<protein>
    <recommendedName>
        <fullName evidence="7">Acyl-[acyl-carrier-protein]--UDP-N-acetylglucosamine O-acyltransferase</fullName>
        <shortName evidence="7">UDP-N-acetylglucosamine acyltransferase</shortName>
        <ecNumber evidence="7">2.3.1.129</ecNumber>
    </recommendedName>
</protein>
<dbReference type="PANTHER" id="PTHR43480:SF1">
    <property type="entry name" value="ACYL-[ACYL-CARRIER-PROTEIN]--UDP-N-ACETYLGLUCOSAMINE O-ACYLTRANSFERASE, MITOCHONDRIAL-RELATED"/>
    <property type="match status" value="1"/>
</dbReference>
<dbReference type="Gene3D" id="1.20.1180.10">
    <property type="entry name" value="Udp N-acetylglucosamine O-acyltransferase, C-terminal domain"/>
    <property type="match status" value="1"/>
</dbReference>
<keyword evidence="10" id="KW-1185">Reference proteome</keyword>
<dbReference type="OrthoDB" id="9807278at2"/>
<evidence type="ECO:0000256" key="7">
    <source>
        <dbReference type="HAMAP-Rule" id="MF_00387"/>
    </source>
</evidence>
<comment type="subunit">
    <text evidence="7">Homotrimer.</text>
</comment>
<dbReference type="InterPro" id="IPR037157">
    <property type="entry name" value="Acetyltransf_C_sf"/>
</dbReference>
<keyword evidence="3 7" id="KW-0808">Transferase</keyword>
<evidence type="ECO:0000256" key="1">
    <source>
        <dbReference type="ARBA" id="ARBA00022516"/>
    </source>
</evidence>